<dbReference type="PANTHER" id="PTHR12302:SF3">
    <property type="entry name" value="SERINE_THREONINE-PROTEIN KINASE 31"/>
    <property type="match status" value="1"/>
</dbReference>
<keyword evidence="6" id="KW-1185">Reference proteome</keyword>
<sequence length="194" mass="20829">MRILLRRLGVSRPIIALAVALLGGGVAYCSAGRAPAPAGPGYQLQGRIVHVADGDTVTLLASDGQHRIRLASIDAPELGHGKEKPGQPFGQAARRSLDGMVAGRILTARCYEKDRYGRDVCDLPGPDGQTANRAQVAAGYAWANTVRRGEYLRDRGLPDIERAAREAGKGMWARPGAVPPWVWRHACWKEGKCG</sequence>
<dbReference type="STRING" id="463014.BAU07_18480"/>
<evidence type="ECO:0000313" key="6">
    <source>
        <dbReference type="Proteomes" id="UP000091926"/>
    </source>
</evidence>
<dbReference type="GO" id="GO:0016787">
    <property type="term" value="F:hydrolase activity"/>
    <property type="evidence" value="ECO:0007669"/>
    <property type="project" value="UniProtKB-KW"/>
</dbReference>
<dbReference type="PANTHER" id="PTHR12302">
    <property type="entry name" value="EBNA2 BINDING PROTEIN P100"/>
    <property type="match status" value="1"/>
</dbReference>
<dbReference type="SMART" id="SM00318">
    <property type="entry name" value="SNc"/>
    <property type="match status" value="1"/>
</dbReference>
<dbReference type="PROSITE" id="PS01123">
    <property type="entry name" value="TNASE_1"/>
    <property type="match status" value="1"/>
</dbReference>
<evidence type="ECO:0000256" key="3">
    <source>
        <dbReference type="ARBA" id="ARBA00022801"/>
    </source>
</evidence>
<dbReference type="Pfam" id="PF00565">
    <property type="entry name" value="SNase"/>
    <property type="match status" value="1"/>
</dbReference>
<reference evidence="5 6" key="1">
    <citation type="submission" date="2016-06" db="EMBL/GenBank/DDBJ databases">
        <title>Complete genome sequences of Bordetella bronchialis and Bordetella flabilis.</title>
        <authorList>
            <person name="LiPuma J.J."/>
            <person name="Spilker T."/>
        </authorList>
    </citation>
    <scope>NUCLEOTIDE SEQUENCE [LARGE SCALE GENOMIC DNA]</scope>
    <source>
        <strain evidence="5 6">AU10664</strain>
    </source>
</reference>
<dbReference type="GO" id="GO:0004519">
    <property type="term" value="F:endonuclease activity"/>
    <property type="evidence" value="ECO:0007669"/>
    <property type="project" value="UniProtKB-KW"/>
</dbReference>
<dbReference type="InterPro" id="IPR002071">
    <property type="entry name" value="Thermonucl_AS"/>
</dbReference>
<gene>
    <name evidence="5" type="ORF">BAU07_18480</name>
</gene>
<evidence type="ECO:0000313" key="5">
    <source>
        <dbReference type="EMBL" id="ANN80594.1"/>
    </source>
</evidence>
<keyword evidence="2" id="KW-0255">Endonuclease</keyword>
<evidence type="ECO:0000256" key="1">
    <source>
        <dbReference type="ARBA" id="ARBA00022722"/>
    </source>
</evidence>
<dbReference type="InterPro" id="IPR016071">
    <property type="entry name" value="Staphylococal_nuclease_OB-fold"/>
</dbReference>
<dbReference type="KEGG" id="bfz:BAU07_18480"/>
<dbReference type="Proteomes" id="UP000091926">
    <property type="component" value="Chromosome"/>
</dbReference>
<keyword evidence="1" id="KW-0540">Nuclease</keyword>
<evidence type="ECO:0000259" key="4">
    <source>
        <dbReference type="PROSITE" id="PS50830"/>
    </source>
</evidence>
<dbReference type="InterPro" id="IPR035437">
    <property type="entry name" value="SNase_OB-fold_sf"/>
</dbReference>
<keyword evidence="3" id="KW-0378">Hydrolase</keyword>
<organism evidence="5 6">
    <name type="scientific">Bordetella flabilis</name>
    <dbReference type="NCBI Taxonomy" id="463014"/>
    <lineage>
        <taxon>Bacteria</taxon>
        <taxon>Pseudomonadati</taxon>
        <taxon>Pseudomonadota</taxon>
        <taxon>Betaproteobacteria</taxon>
        <taxon>Burkholderiales</taxon>
        <taxon>Alcaligenaceae</taxon>
        <taxon>Bordetella</taxon>
    </lineage>
</organism>
<dbReference type="GO" id="GO:0003676">
    <property type="term" value="F:nucleic acid binding"/>
    <property type="evidence" value="ECO:0007669"/>
    <property type="project" value="InterPro"/>
</dbReference>
<dbReference type="SUPFAM" id="SSF50199">
    <property type="entry name" value="Staphylococcal nuclease"/>
    <property type="match status" value="1"/>
</dbReference>
<feature type="domain" description="TNase-like" evidence="4">
    <location>
        <begin position="42"/>
        <end position="174"/>
    </location>
</feature>
<dbReference type="AlphaFoldDB" id="A0A193GMP4"/>
<dbReference type="PROSITE" id="PS50830">
    <property type="entry name" value="TNASE_3"/>
    <property type="match status" value="1"/>
</dbReference>
<name>A0A193GMP4_9BORD</name>
<dbReference type="Gene3D" id="2.40.50.90">
    <property type="match status" value="1"/>
</dbReference>
<protein>
    <recommendedName>
        <fullName evidence="4">TNase-like domain-containing protein</fullName>
    </recommendedName>
</protein>
<evidence type="ECO:0000256" key="2">
    <source>
        <dbReference type="ARBA" id="ARBA00022759"/>
    </source>
</evidence>
<dbReference type="EMBL" id="CP016172">
    <property type="protein sequence ID" value="ANN80594.1"/>
    <property type="molecule type" value="Genomic_DNA"/>
</dbReference>
<accession>A0A193GMP4</accession>
<proteinExistence type="predicted"/>